<reference evidence="3" key="1">
    <citation type="submission" date="2020-05" db="EMBL/GenBank/DDBJ databases">
        <title>WGS assembly of Panicum virgatum.</title>
        <authorList>
            <person name="Lovell J.T."/>
            <person name="Jenkins J."/>
            <person name="Shu S."/>
            <person name="Juenger T.E."/>
            <person name="Schmutz J."/>
        </authorList>
    </citation>
    <scope>NUCLEOTIDE SEQUENCE</scope>
    <source>
        <strain evidence="3">AP13</strain>
    </source>
</reference>
<feature type="domain" description="DUF3615" evidence="1">
    <location>
        <begin position="496"/>
        <end position="578"/>
    </location>
</feature>
<accession>A0A8T0UYD7</accession>
<dbReference type="PANTHER" id="PTHR33120:SF42">
    <property type="entry name" value="OS12G0105000 PROTEIN"/>
    <property type="match status" value="1"/>
</dbReference>
<dbReference type="Pfam" id="PF20235">
    <property type="entry name" value="PIR2-like_helical"/>
    <property type="match status" value="2"/>
</dbReference>
<dbReference type="InterPro" id="IPR046527">
    <property type="entry name" value="PIR2-like_helical"/>
</dbReference>
<evidence type="ECO:0000259" key="2">
    <source>
        <dbReference type="Pfam" id="PF20235"/>
    </source>
</evidence>
<evidence type="ECO:0000313" key="3">
    <source>
        <dbReference type="EMBL" id="KAG2627257.1"/>
    </source>
</evidence>
<evidence type="ECO:0000259" key="1">
    <source>
        <dbReference type="Pfam" id="PF12274"/>
    </source>
</evidence>
<proteinExistence type="predicted"/>
<evidence type="ECO:0000313" key="4">
    <source>
        <dbReference type="Proteomes" id="UP000823388"/>
    </source>
</evidence>
<dbReference type="AlphaFoldDB" id="A0A8T0UYD7"/>
<feature type="domain" description="PIR2-like helical" evidence="2">
    <location>
        <begin position="3"/>
        <end position="96"/>
    </location>
</feature>
<name>A0A8T0UYD7_PANVG</name>
<dbReference type="InterPro" id="IPR022059">
    <property type="entry name" value="DUF3615"/>
</dbReference>
<protein>
    <submittedName>
        <fullName evidence="3">Uncharacterized protein</fullName>
    </submittedName>
</protein>
<dbReference type="Proteomes" id="UP000823388">
    <property type="component" value="Chromosome 3K"/>
</dbReference>
<feature type="domain" description="PIR2-like helical" evidence="2">
    <location>
        <begin position="299"/>
        <end position="394"/>
    </location>
</feature>
<dbReference type="Pfam" id="PF12274">
    <property type="entry name" value="DUF3615"/>
    <property type="match status" value="1"/>
</dbReference>
<gene>
    <name evidence="3" type="ORF">PVAP13_3KG123080</name>
</gene>
<keyword evidence="4" id="KW-1185">Reference proteome</keyword>
<comment type="caution">
    <text evidence="3">The sequence shown here is derived from an EMBL/GenBank/DDBJ whole genome shotgun (WGS) entry which is preliminary data.</text>
</comment>
<sequence length="661" mass="73531">MPELRGCIHAGGHCFGLGDPVTNILLNSITLLRGEHPPPPPPPSQTPAGGWFEIASRSYRGLRAFMTAYFRYLSVTQAQRYLCLASHDLSLAIELVQHDRSRAHPPLLPDGGRIKAALTIAALEAHHPAPDVLAGLMTARYPSDLLYPVMGVVQKQEPLSTDQVREIMELLAGQWPPTPSPANIGFWFHPDSSQTAPRGCPLLEFSTPVGEDEDLVAQISIKRTQDHFGHRPHEYISKLMFRNADSIIKLSNLRMAVGKAGGSGKYGLPSSSDCDAYPCHLRYLKMHLLETIHASYIKALPDFPAAGHCYGPLDCASDIILNSIWYSIAFPLAQGAEIQLPRGILCTRALSRMESCSLTGMVAILRGTYNWDSKAICMSDHEAFGFLNDCDCNFMDTLYLNSRDIPFRDAAKAAKHPQHAAFASFFTALSLDKRNYLKGLIAEHGRISDFDWDRINKFLQMSLFPSPVSTLCSPGMSTKASGDKLTFVCSELNKVLLEYCYKHPWEPSYKLDIVCGVMESCRSFCHPKLYHVNFLVSIDEDAANDSRERKLFFAKFWGPCFSQVVQLKSSSCSPVSDYFGCTGEPLFLILKSFRVIYMLISRKHHSSHSGDIKGLVDLYSDAAISFYLGIVSIIFNELNTPTALELVLRCHLGPRTRKIEI</sequence>
<dbReference type="EMBL" id="CM029041">
    <property type="protein sequence ID" value="KAG2627257.1"/>
    <property type="molecule type" value="Genomic_DNA"/>
</dbReference>
<organism evidence="3 4">
    <name type="scientific">Panicum virgatum</name>
    <name type="common">Blackwell switchgrass</name>
    <dbReference type="NCBI Taxonomy" id="38727"/>
    <lineage>
        <taxon>Eukaryota</taxon>
        <taxon>Viridiplantae</taxon>
        <taxon>Streptophyta</taxon>
        <taxon>Embryophyta</taxon>
        <taxon>Tracheophyta</taxon>
        <taxon>Spermatophyta</taxon>
        <taxon>Magnoliopsida</taxon>
        <taxon>Liliopsida</taxon>
        <taxon>Poales</taxon>
        <taxon>Poaceae</taxon>
        <taxon>PACMAD clade</taxon>
        <taxon>Panicoideae</taxon>
        <taxon>Panicodae</taxon>
        <taxon>Paniceae</taxon>
        <taxon>Panicinae</taxon>
        <taxon>Panicum</taxon>
        <taxon>Panicum sect. Hiantes</taxon>
    </lineage>
</organism>
<dbReference type="PANTHER" id="PTHR33120">
    <property type="entry name" value="EXPRESSED PROTEIN-RELATED"/>
    <property type="match status" value="1"/>
</dbReference>